<feature type="domain" description="PH" evidence="3">
    <location>
        <begin position="104"/>
        <end position="206"/>
    </location>
</feature>
<dbReference type="InterPro" id="IPR008936">
    <property type="entry name" value="Rho_GTPase_activation_prot"/>
</dbReference>
<dbReference type="CDD" id="cd01249">
    <property type="entry name" value="BAR-PH_GRAF_family"/>
    <property type="match status" value="1"/>
</dbReference>
<dbReference type="InterPro" id="IPR047225">
    <property type="entry name" value="PH_GRAF"/>
</dbReference>
<feature type="region of interest" description="Disordered" evidence="2">
    <location>
        <begin position="429"/>
        <end position="465"/>
    </location>
</feature>
<evidence type="ECO:0000256" key="2">
    <source>
        <dbReference type="SAM" id="MobiDB-lite"/>
    </source>
</evidence>
<dbReference type="PROSITE" id="PS50003">
    <property type="entry name" value="PH_DOMAIN"/>
    <property type="match status" value="1"/>
</dbReference>
<organism evidence="5 6">
    <name type="scientific">Pomacea canaliculata</name>
    <name type="common">Golden apple snail</name>
    <dbReference type="NCBI Taxonomy" id="400727"/>
    <lineage>
        <taxon>Eukaryota</taxon>
        <taxon>Metazoa</taxon>
        <taxon>Spiralia</taxon>
        <taxon>Lophotrochozoa</taxon>
        <taxon>Mollusca</taxon>
        <taxon>Gastropoda</taxon>
        <taxon>Caenogastropoda</taxon>
        <taxon>Architaenioglossa</taxon>
        <taxon>Ampullarioidea</taxon>
        <taxon>Ampullariidae</taxon>
        <taxon>Pomacea</taxon>
    </lineage>
</organism>
<comment type="caution">
    <text evidence="5">The sequence shown here is derived from an EMBL/GenBank/DDBJ whole genome shotgun (WGS) entry which is preliminary data.</text>
</comment>
<keyword evidence="1" id="KW-0343">GTPase activation</keyword>
<dbReference type="SMART" id="SM00324">
    <property type="entry name" value="RhoGAP"/>
    <property type="match status" value="1"/>
</dbReference>
<dbReference type="EMBL" id="PZQS01000003">
    <property type="protein sequence ID" value="PVD34185.1"/>
    <property type="molecule type" value="Genomic_DNA"/>
</dbReference>
<dbReference type="Pfam" id="PF16746">
    <property type="entry name" value="BAR_3"/>
    <property type="match status" value="1"/>
</dbReference>
<dbReference type="Pfam" id="PF00169">
    <property type="entry name" value="PH"/>
    <property type="match status" value="1"/>
</dbReference>
<evidence type="ECO:0000313" key="6">
    <source>
        <dbReference type="Proteomes" id="UP000245119"/>
    </source>
</evidence>
<evidence type="ECO:0000256" key="1">
    <source>
        <dbReference type="ARBA" id="ARBA00022468"/>
    </source>
</evidence>
<dbReference type="PANTHER" id="PTHR12552:SF1">
    <property type="entry name" value="RHO GTPASE-ACTIVATING PROTEIN GRAF"/>
    <property type="match status" value="1"/>
</dbReference>
<gene>
    <name evidence="5" type="ORF">C0Q70_05450</name>
</gene>
<dbReference type="GO" id="GO:0005096">
    <property type="term" value="F:GTPase activator activity"/>
    <property type="evidence" value="ECO:0007669"/>
    <property type="project" value="UniProtKB-KW"/>
</dbReference>
<dbReference type="Gene3D" id="1.20.1270.60">
    <property type="entry name" value="Arfaptin homology (AH) domain/BAR domain"/>
    <property type="match status" value="1"/>
</dbReference>
<dbReference type="InterPro" id="IPR004148">
    <property type="entry name" value="BAR_dom"/>
</dbReference>
<protein>
    <recommendedName>
        <fullName evidence="7">Rho-GAP domain-containing protein</fullName>
    </recommendedName>
</protein>
<name>A0A2T7PL78_POMCA</name>
<feature type="region of interest" description="Disordered" evidence="2">
    <location>
        <begin position="495"/>
        <end position="529"/>
    </location>
</feature>
<dbReference type="PROSITE" id="PS50238">
    <property type="entry name" value="RHOGAP"/>
    <property type="match status" value="1"/>
</dbReference>
<proteinExistence type="predicted"/>
<dbReference type="SMART" id="SM00233">
    <property type="entry name" value="PH"/>
    <property type="match status" value="1"/>
</dbReference>
<dbReference type="AlphaFoldDB" id="A0A2T7PL78"/>
<dbReference type="SUPFAM" id="SSF50729">
    <property type="entry name" value="PH domain-like"/>
    <property type="match status" value="1"/>
</dbReference>
<evidence type="ECO:0008006" key="7">
    <source>
        <dbReference type="Google" id="ProtNLM"/>
    </source>
</evidence>
<dbReference type="SUPFAM" id="SSF103657">
    <property type="entry name" value="BAR/IMD domain-like"/>
    <property type="match status" value="1"/>
</dbReference>
<dbReference type="Pfam" id="PF00620">
    <property type="entry name" value="RhoGAP"/>
    <property type="match status" value="1"/>
</dbReference>
<feature type="compositionally biased region" description="Basic and acidic residues" evidence="2">
    <location>
        <begin position="504"/>
        <end position="529"/>
    </location>
</feature>
<dbReference type="GO" id="GO:0007165">
    <property type="term" value="P:signal transduction"/>
    <property type="evidence" value="ECO:0007669"/>
    <property type="project" value="InterPro"/>
</dbReference>
<dbReference type="InterPro" id="IPR000198">
    <property type="entry name" value="RhoGAP_dom"/>
</dbReference>
<dbReference type="GO" id="GO:0005737">
    <property type="term" value="C:cytoplasm"/>
    <property type="evidence" value="ECO:0007669"/>
    <property type="project" value="InterPro"/>
</dbReference>
<keyword evidence="6" id="KW-1185">Reference proteome</keyword>
<dbReference type="InterPro" id="IPR047234">
    <property type="entry name" value="GRAF_fam"/>
</dbReference>
<reference evidence="5 6" key="1">
    <citation type="submission" date="2018-04" db="EMBL/GenBank/DDBJ databases">
        <title>The genome of golden apple snail Pomacea canaliculata provides insight into stress tolerance and invasive adaptation.</title>
        <authorList>
            <person name="Liu C."/>
            <person name="Liu B."/>
            <person name="Ren Y."/>
            <person name="Zhang Y."/>
            <person name="Wang H."/>
            <person name="Li S."/>
            <person name="Jiang F."/>
            <person name="Yin L."/>
            <person name="Zhang G."/>
            <person name="Qian W."/>
            <person name="Fan W."/>
        </authorList>
    </citation>
    <scope>NUCLEOTIDE SEQUENCE [LARGE SCALE GENOMIC DNA]</scope>
    <source>
        <strain evidence="5">SZHN2017</strain>
        <tissue evidence="5">Muscle</tissue>
    </source>
</reference>
<accession>A0A2T7PL78</accession>
<feature type="domain" description="Rho-GAP" evidence="4">
    <location>
        <begin position="220"/>
        <end position="406"/>
    </location>
</feature>
<evidence type="ECO:0000259" key="4">
    <source>
        <dbReference type="PROSITE" id="PS50238"/>
    </source>
</evidence>
<dbReference type="Gene3D" id="2.30.29.30">
    <property type="entry name" value="Pleckstrin-homology domain (PH domain)/Phosphotyrosine-binding domain (PTB)"/>
    <property type="match status" value="1"/>
</dbReference>
<dbReference type="SUPFAM" id="SSF48350">
    <property type="entry name" value="GTPase activation domain, GAP"/>
    <property type="match status" value="1"/>
</dbReference>
<dbReference type="Gene3D" id="1.10.555.10">
    <property type="entry name" value="Rho GTPase activation protein"/>
    <property type="match status" value="1"/>
</dbReference>
<dbReference type="InterPro" id="IPR011993">
    <property type="entry name" value="PH-like_dom_sf"/>
</dbReference>
<dbReference type="InterPro" id="IPR001849">
    <property type="entry name" value="PH_domain"/>
</dbReference>
<dbReference type="OrthoDB" id="3183924at2759"/>
<dbReference type="PANTHER" id="PTHR12552">
    <property type="entry name" value="OLIGOPHRENIN 1"/>
    <property type="match status" value="1"/>
</dbReference>
<sequence length="675" mass="76198">MEADRREFYQASMKYVLKLQEMHEKKKFEFVENLLGYMSGWMTFYHEGYEKLGDFRLNDKRLRLLLQKARENFECTKGEAEQLMDKMLKAPGTELMDQSAVLQGFTRQGYLYLMEKKALGTSWTKYFCQYNKETKELFCMVYMKNGEMGEPDKYILQSCTRRKTESIDRRFCFDVIVKDRPNPLTFQALSGDDRRYWLDALDGREPVYLVTEIKSKSVSVSLNEDGFNFVKKAIAAVEARGLETEGLYRLPGVQSAVATLLEKALRRDHKKSEPNYEDPVAVDTRTLTSTLKLYFRSLSEPLMTFDLYDSFVAAAKQETEEQRLESVMLHIKKLPSANFNMLALLVGHLARIAEKSAVNGMSSANLGICFSPSLIRPRSETMASVLDLRFCSIFVEILIQNYEKIFRLRADAVNCGEAKYSAAHRPSFSVAPAREPDTSVTLRRKSSPAIKTPETESSGPVKSGRVSALAKHFNQTSKPNFTGSGSIKLRNLSDSIVPGATSSRSEKKSNNKKDTNEEFKKPELEEGTPGHEYELVDRVAGRLAKSKYACTGGSVSELSFEAHQIIHDGETLDDYCNTYSVSVYSSPSFYYLINNQKYDSLCQVGFDSTSTTVLTISGSGLDCSQCHISVWDANNYVSKSNGNICSMGYFKYTYFSDYLEAINLHVQGTACANAP</sequence>
<dbReference type="InterPro" id="IPR027267">
    <property type="entry name" value="AH/BAR_dom_sf"/>
</dbReference>
<evidence type="ECO:0000313" key="5">
    <source>
        <dbReference type="EMBL" id="PVD34185.1"/>
    </source>
</evidence>
<dbReference type="Proteomes" id="UP000245119">
    <property type="component" value="Linkage Group LG3"/>
</dbReference>
<evidence type="ECO:0000259" key="3">
    <source>
        <dbReference type="PROSITE" id="PS50003"/>
    </source>
</evidence>